<comment type="cofactor">
    <cofactor evidence="1">
        <name>a divalent metal cation</name>
        <dbReference type="ChEBI" id="CHEBI:60240"/>
    </cofactor>
</comment>
<evidence type="ECO:0000256" key="5">
    <source>
        <dbReference type="ARBA" id="ARBA00022723"/>
    </source>
</evidence>
<dbReference type="PANTHER" id="PTHR22930">
    <property type="match status" value="1"/>
</dbReference>
<dbReference type="GO" id="GO:0046872">
    <property type="term" value="F:metal ion binding"/>
    <property type="evidence" value="ECO:0007669"/>
    <property type="project" value="UniProtKB-KW"/>
</dbReference>
<evidence type="ECO:0000313" key="10">
    <source>
        <dbReference type="EMBL" id="VDP59007.1"/>
    </source>
</evidence>
<comment type="similarity">
    <text evidence="3">Belongs to the HARBI1 family.</text>
</comment>
<keyword evidence="11" id="KW-1185">Reference proteome</keyword>
<evidence type="ECO:0000259" key="9">
    <source>
        <dbReference type="Pfam" id="PF13359"/>
    </source>
</evidence>
<evidence type="ECO:0000256" key="6">
    <source>
        <dbReference type="ARBA" id="ARBA00022801"/>
    </source>
</evidence>
<protein>
    <submittedName>
        <fullName evidence="12">DDE Tnp4 domain-containing protein</fullName>
    </submittedName>
</protein>
<comment type="subcellular location">
    <subcellularLocation>
        <location evidence="2">Nucleus</location>
    </subcellularLocation>
</comment>
<keyword evidence="4" id="KW-0540">Nuclease</keyword>
<dbReference type="Proteomes" id="UP000050761">
    <property type="component" value="Unassembled WGS sequence"/>
</dbReference>
<evidence type="ECO:0000313" key="11">
    <source>
        <dbReference type="Proteomes" id="UP000050761"/>
    </source>
</evidence>
<feature type="domain" description="DDE Tnp4" evidence="9">
    <location>
        <begin position="245"/>
        <end position="410"/>
    </location>
</feature>
<accession>A0A183GVI3</accession>
<dbReference type="EMBL" id="UZAH01040658">
    <property type="protein sequence ID" value="VDP59007.1"/>
    <property type="molecule type" value="Genomic_DNA"/>
</dbReference>
<dbReference type="GO" id="GO:0016787">
    <property type="term" value="F:hydrolase activity"/>
    <property type="evidence" value="ECO:0007669"/>
    <property type="project" value="UniProtKB-KW"/>
</dbReference>
<keyword evidence="7" id="KW-0539">Nucleus</keyword>
<feature type="region of interest" description="Disordered" evidence="8">
    <location>
        <begin position="19"/>
        <end position="40"/>
    </location>
</feature>
<dbReference type="PANTHER" id="PTHR22930:SF269">
    <property type="entry name" value="NUCLEASE HARBI1-LIKE PROTEIN"/>
    <property type="match status" value="1"/>
</dbReference>
<name>A0A183GVI3_HELPZ</name>
<proteinExistence type="inferred from homology"/>
<reference evidence="12" key="2">
    <citation type="submission" date="2019-09" db="UniProtKB">
        <authorList>
            <consortium name="WormBaseParasite"/>
        </authorList>
    </citation>
    <scope>IDENTIFICATION</scope>
</reference>
<dbReference type="OrthoDB" id="5874107at2759"/>
<reference evidence="10 11" key="1">
    <citation type="submission" date="2018-11" db="EMBL/GenBank/DDBJ databases">
        <authorList>
            <consortium name="Pathogen Informatics"/>
        </authorList>
    </citation>
    <scope>NUCLEOTIDE SEQUENCE [LARGE SCALE GENOMIC DNA]</scope>
</reference>
<evidence type="ECO:0000256" key="4">
    <source>
        <dbReference type="ARBA" id="ARBA00022722"/>
    </source>
</evidence>
<keyword evidence="6" id="KW-0378">Hydrolase</keyword>
<evidence type="ECO:0000256" key="8">
    <source>
        <dbReference type="SAM" id="MobiDB-lite"/>
    </source>
</evidence>
<dbReference type="GO" id="GO:0004518">
    <property type="term" value="F:nuclease activity"/>
    <property type="evidence" value="ECO:0007669"/>
    <property type="project" value="UniProtKB-KW"/>
</dbReference>
<accession>A0A3P8E4J1</accession>
<dbReference type="AlphaFoldDB" id="A0A183GVI3"/>
<dbReference type="InterPro" id="IPR027806">
    <property type="entry name" value="HARBI1_dom"/>
</dbReference>
<dbReference type="InterPro" id="IPR045249">
    <property type="entry name" value="HARBI1-like"/>
</dbReference>
<dbReference type="Pfam" id="PF13359">
    <property type="entry name" value="DDE_Tnp_4"/>
    <property type="match status" value="1"/>
</dbReference>
<sequence length="565" mass="64849">MEQDKAMMKLCETLETLQKRRQEERDRELEKEKEKKREKDEYEALGEYIVSTASHAPGQPHVRKGRERKACTQVQMSDYYDSMIEVILEAAITLVLLSRKRRRYIDEAHVPYLDTRFRMFDSYLASKSPESFYRYVRLYPNEFEALHDRLAGRLSHSGSHRAPISSRQRLCLFLRFIAHGTSYSHMSGEYGIGVSTMCTIAQEVAQAIIEELHDSAFPTPTAQTWATAVKEFAEQWDYPAAMGALDGKHIACVCPSNTGSRYYNYKGFYSVVLLALVDANYKCLIYDLGASGRSSDAGIFMTSGMKTFLEERDEDFPGPIQLANVGKVPSHFLVDQGFRLTTRFMRPYSSSVTDRKAVYFNYKLSRARRVVENYFGMLASRFRLLLRPIYATPENVKAITLAIMVWILHNLLVDSIGGEAVVRRYGVSEIFQDQRDLGVVGNVPSDAKAVRETMKAYFCHRDNVRSRPVAYSRLPDGPSILSYPGRCVDDDTVIYVQDETKMSVFLELMADVAEVNDIEMVQLAINRWCVWMLNLSSQWKNRMRKSPRMRYSSCMVVTTRNSVKR</sequence>
<organism evidence="11 12">
    <name type="scientific">Heligmosomoides polygyrus</name>
    <name type="common">Parasitic roundworm</name>
    <dbReference type="NCBI Taxonomy" id="6339"/>
    <lineage>
        <taxon>Eukaryota</taxon>
        <taxon>Metazoa</taxon>
        <taxon>Ecdysozoa</taxon>
        <taxon>Nematoda</taxon>
        <taxon>Chromadorea</taxon>
        <taxon>Rhabditida</taxon>
        <taxon>Rhabditina</taxon>
        <taxon>Rhabditomorpha</taxon>
        <taxon>Strongyloidea</taxon>
        <taxon>Heligmosomidae</taxon>
        <taxon>Heligmosomoides</taxon>
    </lineage>
</organism>
<evidence type="ECO:0000313" key="12">
    <source>
        <dbReference type="WBParaSite" id="HPBE_0002670301-mRNA-1"/>
    </source>
</evidence>
<gene>
    <name evidence="10" type="ORF">HPBE_LOCUS26702</name>
</gene>
<evidence type="ECO:0000256" key="2">
    <source>
        <dbReference type="ARBA" id="ARBA00004123"/>
    </source>
</evidence>
<dbReference type="GO" id="GO:0005634">
    <property type="term" value="C:nucleus"/>
    <property type="evidence" value="ECO:0007669"/>
    <property type="project" value="UniProtKB-SubCell"/>
</dbReference>
<evidence type="ECO:0000256" key="7">
    <source>
        <dbReference type="ARBA" id="ARBA00023242"/>
    </source>
</evidence>
<keyword evidence="5" id="KW-0479">Metal-binding</keyword>
<dbReference type="WBParaSite" id="HPBE_0002670301-mRNA-1">
    <property type="protein sequence ID" value="HPBE_0002670301-mRNA-1"/>
    <property type="gene ID" value="HPBE_0002670301"/>
</dbReference>
<evidence type="ECO:0000256" key="3">
    <source>
        <dbReference type="ARBA" id="ARBA00006958"/>
    </source>
</evidence>
<evidence type="ECO:0000256" key="1">
    <source>
        <dbReference type="ARBA" id="ARBA00001968"/>
    </source>
</evidence>